<evidence type="ECO:0008006" key="2">
    <source>
        <dbReference type="Google" id="ProtNLM"/>
    </source>
</evidence>
<dbReference type="EMBL" id="MN739021">
    <property type="protein sequence ID" value="QHT35376.1"/>
    <property type="molecule type" value="Genomic_DNA"/>
</dbReference>
<proteinExistence type="predicted"/>
<organism evidence="1">
    <name type="scientific">viral metagenome</name>
    <dbReference type="NCBI Taxonomy" id="1070528"/>
    <lineage>
        <taxon>unclassified sequences</taxon>
        <taxon>metagenomes</taxon>
        <taxon>organismal metagenomes</taxon>
    </lineage>
</organism>
<dbReference type="InterPro" id="IPR023366">
    <property type="entry name" value="ATP_synth_asu-like_sf"/>
</dbReference>
<reference evidence="1" key="1">
    <citation type="journal article" date="2020" name="Nature">
        <title>Giant virus diversity and host interactions through global metagenomics.</title>
        <authorList>
            <person name="Schulz F."/>
            <person name="Roux S."/>
            <person name="Paez-Espino D."/>
            <person name="Jungbluth S."/>
            <person name="Walsh D.A."/>
            <person name="Denef V.J."/>
            <person name="McMahon K.D."/>
            <person name="Konstantinidis K.T."/>
            <person name="Eloe-Fadrosh E.A."/>
            <person name="Kyrpides N.C."/>
            <person name="Woyke T."/>
        </authorList>
    </citation>
    <scope>NUCLEOTIDE SEQUENCE</scope>
    <source>
        <strain evidence="1">GVMAG-M-3300009180-45</strain>
    </source>
</reference>
<sequence>MQFDYRGTIVNKSQPVATLRKLTKTLTIDSADRDTGLFVKVNGGATSSDAGDYTVFLPRAYERVTKISLVSAVIQAPVVLSTSATTLGFQPTDTYILLGLEGLNRKDETAPGADRSGHVDSWFAKLANDVGIPQVGSTLAGSAGTGGGASSGTATTYTTLIAHGLFAGQTVCITGTTNALHNVAYVQIATVPSTTTFTINNTVANGQASSGGTVFVPGVLYYNNHTYDDQVVEYSPPISRLQRLHVTLRRHLPPASIATTTPLGAPIVFGAAQNSFTFEIEYLDNGFDDYSSMQTRLSERPSA</sequence>
<protein>
    <recommendedName>
        <fullName evidence="2">Tail protein</fullName>
    </recommendedName>
</protein>
<name>A0A6C0F1K1_9ZZZZ</name>
<accession>A0A6C0F1K1</accession>
<dbReference type="AlphaFoldDB" id="A0A6C0F1K1"/>
<evidence type="ECO:0000313" key="1">
    <source>
        <dbReference type="EMBL" id="QHT35376.1"/>
    </source>
</evidence>
<dbReference type="Gene3D" id="2.40.30.20">
    <property type="match status" value="1"/>
</dbReference>